<keyword evidence="3 5" id="KW-0347">Helicase</keyword>
<accession>A0A1M5GPH4</accession>
<dbReference type="GO" id="GO:0031297">
    <property type="term" value="P:replication fork processing"/>
    <property type="evidence" value="ECO:0007669"/>
    <property type="project" value="TreeGrafter"/>
</dbReference>
<evidence type="ECO:0000313" key="7">
    <source>
        <dbReference type="EMBL" id="SHG05422.1"/>
    </source>
</evidence>
<evidence type="ECO:0000256" key="3">
    <source>
        <dbReference type="ARBA" id="ARBA00022806"/>
    </source>
</evidence>
<dbReference type="SUPFAM" id="SSF52540">
    <property type="entry name" value="P-loop containing nucleoside triphosphate hydrolases"/>
    <property type="match status" value="1"/>
</dbReference>
<proteinExistence type="predicted"/>
<evidence type="ECO:0000256" key="1">
    <source>
        <dbReference type="ARBA" id="ARBA00022741"/>
    </source>
</evidence>
<evidence type="ECO:0000256" key="2">
    <source>
        <dbReference type="ARBA" id="ARBA00022801"/>
    </source>
</evidence>
<reference evidence="7 8" key="1">
    <citation type="submission" date="2016-11" db="EMBL/GenBank/DDBJ databases">
        <authorList>
            <person name="Jaros S."/>
            <person name="Januszkiewicz K."/>
            <person name="Wedrychowicz H."/>
        </authorList>
    </citation>
    <scope>NUCLEOTIDE SEQUENCE [LARGE SCALE GENOMIC DNA]</scope>
    <source>
        <strain evidence="7 8">DSM 26910</strain>
    </source>
</reference>
<feature type="binding site" evidence="5">
    <location>
        <begin position="402"/>
        <end position="409"/>
    </location>
    <ligand>
        <name>ATP</name>
        <dbReference type="ChEBI" id="CHEBI:30616"/>
    </ligand>
</feature>
<dbReference type="PANTHER" id="PTHR11070">
    <property type="entry name" value="UVRD / RECB / PCRA DNA HELICASE FAMILY MEMBER"/>
    <property type="match status" value="1"/>
</dbReference>
<dbReference type="PANTHER" id="PTHR11070:SF30">
    <property type="entry name" value="F-BOX DNA HELICASE 1"/>
    <property type="match status" value="1"/>
</dbReference>
<keyword evidence="4 5" id="KW-0067">ATP-binding</keyword>
<protein>
    <submittedName>
        <fullName evidence="7">UvrD-like helicase C-terminal domain-containing protein</fullName>
    </submittedName>
</protein>
<gene>
    <name evidence="7" type="ORF">SAMN05444274_1284</name>
</gene>
<keyword evidence="8" id="KW-1185">Reference proteome</keyword>
<name>A0A1M5GPH4_9BACT</name>
<dbReference type="GO" id="GO:0043138">
    <property type="term" value="F:3'-5' DNA helicase activity"/>
    <property type="evidence" value="ECO:0007669"/>
    <property type="project" value="TreeGrafter"/>
</dbReference>
<dbReference type="EMBL" id="FQUM01000028">
    <property type="protein sequence ID" value="SHG05422.1"/>
    <property type="molecule type" value="Genomic_DNA"/>
</dbReference>
<dbReference type="Gene3D" id="3.40.50.300">
    <property type="entry name" value="P-loop containing nucleotide triphosphate hydrolases"/>
    <property type="match status" value="2"/>
</dbReference>
<feature type="domain" description="UvrD-like helicase ATP-binding" evidence="6">
    <location>
        <begin position="381"/>
        <end position="663"/>
    </location>
</feature>
<dbReference type="InterPro" id="IPR000212">
    <property type="entry name" value="DNA_helicase_UvrD/REP"/>
</dbReference>
<sequence>MALEQKHINLFEKLHKLYISESDKEYFQNKYEESEEIATELSNSAAALRLLSEFVTKLDCQGIGFDKLSEFQKTFNLWLETKSWKGVGHITNYRALIRKQKEFEKLSLNGSSDHLDFLIHKNKGNQSSLKFNDKHIKIFQNSFQIQDFDLTYQNYLRNCSENELEPVSKATVYNYFKKFEDELTEKIKASNLDNLHSQFISLSDFDIFHSKFNNDEKISAELVNSAACLMMLNYPNLKSEIKHLGFNTKESFLKETLLWLKTKDWYGLKNINNPATLRHKAANLKNALKQGREEGLFVLCNKQIGNKNAFLFNKQHQQIVLALVKTNNYPSKISCYKDYVIKCKEQHLKPLGEGTVSQFLIEQKLFENHQYSARTYSKPEPIKLTEEQIAILNCDRNLKINAVAGSGKTTTLLEFAKSRNKNSKILYLAFNRSVKNEAQKKFRANGIKNVDITTAHSLAYRHIVGKEDKHLLSTEISPIEILNSLEIDYDSENKSDKIILASHINRFFTFYCNNTTNQFSELNYLDIVFDEEARSFALQHLKLINKYAELLCQKMDTGEMRFTHDFYLKKFQLSNPKLDYDYIFFDEGQDASPAMLDVFLKQNSKKIIVGDSNQQIYGWRYAINSLERVDFEDYNLTQSFRFNNGIAHLAVKIIEQKRNIGTYKPINIIGLGNTKQIQTKATLARTNLKLLEMAIDDVYEKKKVKSIYFEGHISTYKFGERNSIISDVLSLYSKKNERIKNPLIKEFSNFKDLIYYSKKTEDNELNMLINLVIRYKGKLPALINGLKEIHLTNSQKNNADMIYSTVHKCKGMEYDEVIIADDFMTEKSIVDFYKENNERYNRNKLNEEINLLYVAVTRAKNKVHIPDELIPKDKSIGIRKNNAKTKSS</sequence>
<dbReference type="Pfam" id="PF00580">
    <property type="entry name" value="UvrD-helicase"/>
    <property type="match status" value="1"/>
</dbReference>
<dbReference type="InterPro" id="IPR027417">
    <property type="entry name" value="P-loop_NTPase"/>
</dbReference>
<dbReference type="AlphaFoldDB" id="A0A1M5GPH4"/>
<dbReference type="GO" id="GO:0000724">
    <property type="term" value="P:double-strand break repair via homologous recombination"/>
    <property type="evidence" value="ECO:0007669"/>
    <property type="project" value="TreeGrafter"/>
</dbReference>
<keyword evidence="2 5" id="KW-0378">Hydrolase</keyword>
<evidence type="ECO:0000313" key="8">
    <source>
        <dbReference type="Proteomes" id="UP000184164"/>
    </source>
</evidence>
<keyword evidence="1 5" id="KW-0547">Nucleotide-binding</keyword>
<dbReference type="GO" id="GO:0005524">
    <property type="term" value="F:ATP binding"/>
    <property type="evidence" value="ECO:0007669"/>
    <property type="project" value="UniProtKB-UniRule"/>
</dbReference>
<dbReference type="PROSITE" id="PS51198">
    <property type="entry name" value="UVRD_HELICASE_ATP_BIND"/>
    <property type="match status" value="1"/>
</dbReference>
<evidence type="ECO:0000256" key="4">
    <source>
        <dbReference type="ARBA" id="ARBA00022840"/>
    </source>
</evidence>
<dbReference type="RefSeq" id="WP_083570892.1">
    <property type="nucleotide sequence ID" value="NZ_FQUM01000028.1"/>
</dbReference>
<dbReference type="OrthoDB" id="9810135at2"/>
<evidence type="ECO:0000259" key="6">
    <source>
        <dbReference type="PROSITE" id="PS51198"/>
    </source>
</evidence>
<evidence type="ECO:0000256" key="5">
    <source>
        <dbReference type="PROSITE-ProRule" id="PRU00560"/>
    </source>
</evidence>
<dbReference type="GO" id="GO:0016787">
    <property type="term" value="F:hydrolase activity"/>
    <property type="evidence" value="ECO:0007669"/>
    <property type="project" value="UniProtKB-UniRule"/>
</dbReference>
<organism evidence="7 8">
    <name type="scientific">Mariniphaga anaerophila</name>
    <dbReference type="NCBI Taxonomy" id="1484053"/>
    <lineage>
        <taxon>Bacteria</taxon>
        <taxon>Pseudomonadati</taxon>
        <taxon>Bacteroidota</taxon>
        <taxon>Bacteroidia</taxon>
        <taxon>Marinilabiliales</taxon>
        <taxon>Prolixibacteraceae</taxon>
        <taxon>Mariniphaga</taxon>
    </lineage>
</organism>
<dbReference type="Proteomes" id="UP000184164">
    <property type="component" value="Unassembled WGS sequence"/>
</dbReference>
<dbReference type="STRING" id="1484053.SAMN05444274_1284"/>
<dbReference type="InterPro" id="IPR014016">
    <property type="entry name" value="UvrD-like_ATP-bd"/>
</dbReference>
<dbReference type="GO" id="GO:0003677">
    <property type="term" value="F:DNA binding"/>
    <property type="evidence" value="ECO:0007669"/>
    <property type="project" value="InterPro"/>
</dbReference>